<dbReference type="RefSeq" id="XP_040748287.1">
    <property type="nucleotide sequence ID" value="XM_040900307.1"/>
</dbReference>
<evidence type="ECO:0000313" key="2">
    <source>
        <dbReference type="Proteomes" id="UP000244073"/>
    </source>
</evidence>
<comment type="caution">
    <text evidence="1">The sequence shown here is derived from an EMBL/GenBank/DDBJ whole genome shotgun (WGS) entry which is preliminary data.</text>
</comment>
<name>A0A2T5LKR6_9EURO</name>
<dbReference type="Proteomes" id="UP000244073">
    <property type="component" value="Unassembled WGS sequence"/>
</dbReference>
<dbReference type="OrthoDB" id="294295at2759"/>
<accession>A0A2T5LKR6</accession>
<organism evidence="1 2">
    <name type="scientific">Aspergillus ochraceoroseus IBT 24754</name>
    <dbReference type="NCBI Taxonomy" id="1392256"/>
    <lineage>
        <taxon>Eukaryota</taxon>
        <taxon>Fungi</taxon>
        <taxon>Dikarya</taxon>
        <taxon>Ascomycota</taxon>
        <taxon>Pezizomycotina</taxon>
        <taxon>Eurotiomycetes</taxon>
        <taxon>Eurotiomycetidae</taxon>
        <taxon>Eurotiales</taxon>
        <taxon>Aspergillaceae</taxon>
        <taxon>Aspergillus</taxon>
        <taxon>Aspergillus subgen. Nidulantes</taxon>
    </lineage>
</organism>
<dbReference type="AlphaFoldDB" id="A0A2T5LKR6"/>
<reference evidence="1 2" key="1">
    <citation type="journal article" date="2018" name="Proc. Natl. Acad. Sci. U.S.A.">
        <title>Linking secondary metabolites to gene clusters through genome sequencing of six diverse Aspergillus species.</title>
        <authorList>
            <person name="Kaerboelling I."/>
            <person name="Vesth T.C."/>
            <person name="Frisvad J.C."/>
            <person name="Nybo J.L."/>
            <person name="Theobald S."/>
            <person name="Kuo A."/>
            <person name="Bowyer P."/>
            <person name="Matsuda Y."/>
            <person name="Mondo S."/>
            <person name="Lyhne E.K."/>
            <person name="Kogle M.E."/>
            <person name="Clum A."/>
            <person name="Lipzen A."/>
            <person name="Salamov A."/>
            <person name="Ngan C.Y."/>
            <person name="Daum C."/>
            <person name="Chiniquy J."/>
            <person name="Barry K."/>
            <person name="LaButti K."/>
            <person name="Haridas S."/>
            <person name="Simmons B.A."/>
            <person name="Magnuson J.K."/>
            <person name="Mortensen U.H."/>
            <person name="Larsen T.O."/>
            <person name="Grigoriev I.V."/>
            <person name="Baker S.E."/>
            <person name="Andersen M.R."/>
        </authorList>
    </citation>
    <scope>NUCLEOTIDE SEQUENCE [LARGE SCALE GENOMIC DNA]</scope>
    <source>
        <strain evidence="1 2">IBT 24754</strain>
    </source>
</reference>
<gene>
    <name evidence="1" type="ORF">P175DRAFT_0536458</name>
</gene>
<dbReference type="VEuPathDB" id="FungiDB:P175DRAFT_0536458"/>
<dbReference type="EMBL" id="MSFN02000014">
    <property type="protein sequence ID" value="PTU16870.1"/>
    <property type="molecule type" value="Genomic_DNA"/>
</dbReference>
<protein>
    <submittedName>
        <fullName evidence="1">Uncharacterized protein</fullName>
    </submittedName>
</protein>
<sequence length="118" mass="12485">MPWYYNILVSSGEPGPRNITVNTEYLGKDLAWPFPSKLANGIIEIPETDEGKPISAALQGQGRDTTSGLGCAALSNGDGASCISAQVYAPFGLISAAYICCGNGWLSWLDALKQTDSR</sequence>
<proteinExistence type="predicted"/>
<dbReference type="GeneID" id="63817189"/>
<evidence type="ECO:0000313" key="1">
    <source>
        <dbReference type="EMBL" id="PTU16870.1"/>
    </source>
</evidence>